<dbReference type="KEGG" id="bbs:BbiDN127_A0053"/>
<protein>
    <submittedName>
        <fullName evidence="2">Conserved domain protein</fullName>
    </submittedName>
</protein>
<dbReference type="PROSITE" id="PS51257">
    <property type="entry name" value="PROKAR_LIPOPROTEIN"/>
    <property type="match status" value="1"/>
</dbReference>
<sequence>MVKRKIIFISFSAFIMSCSAIGRGVLIDSILHNVHKELEQELKDENGKKKNSQSKPAIKEKAENSSEEDENEDDEEQAEES</sequence>
<evidence type="ECO:0000313" key="3">
    <source>
        <dbReference type="Proteomes" id="UP000001634"/>
    </source>
</evidence>
<evidence type="ECO:0000313" key="2">
    <source>
        <dbReference type="EMBL" id="AEL19604.1"/>
    </source>
</evidence>
<keyword evidence="2" id="KW-0614">Plasmid</keyword>
<gene>
    <name evidence="2" type="ordered locus">BbiDN127_A0053</name>
</gene>
<dbReference type="EMBL" id="CP002761">
    <property type="protein sequence ID" value="AEL19604.1"/>
    <property type="molecule type" value="Genomic_DNA"/>
</dbReference>
<dbReference type="HOGENOM" id="CLU_199558_0_0_12"/>
<feature type="compositionally biased region" description="Acidic residues" evidence="1">
    <location>
        <begin position="65"/>
        <end position="81"/>
    </location>
</feature>
<dbReference type="AlphaFoldDB" id="G0APH8"/>
<evidence type="ECO:0000256" key="1">
    <source>
        <dbReference type="SAM" id="MobiDB-lite"/>
    </source>
</evidence>
<dbReference type="Proteomes" id="UP000001634">
    <property type="component" value="Plasmid lp54"/>
</dbReference>
<organism evidence="2 3">
    <name type="scientific">Borrelia bissettiae (strain DSM 17990 / CIP 109136 / DN127)</name>
    <name type="common">Borreliella bissettiae</name>
    <dbReference type="NCBI Taxonomy" id="521010"/>
    <lineage>
        <taxon>Bacteria</taxon>
        <taxon>Pseudomonadati</taxon>
        <taxon>Spirochaetota</taxon>
        <taxon>Spirochaetia</taxon>
        <taxon>Spirochaetales</taxon>
        <taxon>Borreliaceae</taxon>
        <taxon>Borreliella</taxon>
    </lineage>
</organism>
<proteinExistence type="predicted"/>
<geneLocation type="plasmid" evidence="2 3">
    <name>lp54</name>
</geneLocation>
<name>G0APH8_BORBD</name>
<feature type="region of interest" description="Disordered" evidence="1">
    <location>
        <begin position="41"/>
        <end position="81"/>
    </location>
</feature>
<dbReference type="RefSeq" id="WP_014023238.1">
    <property type="nucleotide sequence ID" value="NC_015919.1"/>
</dbReference>
<reference key="1">
    <citation type="submission" date="2011-06" db="EMBL/GenBank/DDBJ databases">
        <authorList>
            <person name="Mongodin E.F."/>
            <person name="Casjens S.R."/>
            <person name="Fraser-Liggett C.M."/>
            <person name="Qiu W.-G."/>
            <person name="Dunn J.J."/>
            <person name="Luft B.J."/>
            <person name="Schutzer S.E."/>
        </authorList>
    </citation>
    <scope>NUCLEOTIDE SEQUENCE</scope>
    <source>
        <strain>DN127</strain>
    </source>
</reference>
<accession>G0APH8</accession>
<reference evidence="2 3" key="2">
    <citation type="journal article" date="2012" name="J. Bacteriol.">
        <title>Whole-Genome Sequences of Borrelia bissettii, Borrelia valaisiana, and Borrelia spielmanii.</title>
        <authorList>
            <person name="Schutzer S.E."/>
            <person name="Fraser-Liggett C.M."/>
            <person name="Qiu W.G."/>
            <person name="Kraiczy P."/>
            <person name="Mongodin E.F."/>
            <person name="Dunn J.J."/>
            <person name="Luft B.J."/>
            <person name="Casjens S.R."/>
        </authorList>
    </citation>
    <scope>NUCLEOTIDE SEQUENCE [LARGE SCALE GENOMIC DNA]</scope>
    <source>
        <strain evidence="2 3">DN127</strain>
    </source>
</reference>
<keyword evidence="3" id="KW-1185">Reference proteome</keyword>